<gene>
    <name evidence="1" type="ORF">GMJLKIPL_1537</name>
</gene>
<comment type="caution">
    <text evidence="1">The sequence shown here is derived from an EMBL/GenBank/DDBJ whole genome shotgun (WGS) entry which is preliminary data.</text>
</comment>
<accession>A0ABQ4SAW5</accession>
<dbReference type="Proteomes" id="UP001055153">
    <property type="component" value="Unassembled WGS sequence"/>
</dbReference>
<reference evidence="1" key="2">
    <citation type="submission" date="2021-08" db="EMBL/GenBank/DDBJ databases">
        <authorList>
            <person name="Tani A."/>
            <person name="Ola A."/>
            <person name="Ogura Y."/>
            <person name="Katsura K."/>
            <person name="Hayashi T."/>
        </authorList>
    </citation>
    <scope>NUCLEOTIDE SEQUENCE</scope>
    <source>
        <strain evidence="1">DSM 17168</strain>
    </source>
</reference>
<proteinExistence type="predicted"/>
<evidence type="ECO:0000313" key="1">
    <source>
        <dbReference type="EMBL" id="GJD99619.1"/>
    </source>
</evidence>
<keyword evidence="2" id="KW-1185">Reference proteome</keyword>
<sequence length="70" mass="7796">MRLEQCRLLILLDEVGGWTSIAELDEDPYLYPHDDLFVPSLVAQGWVDHDVASAAIRINEAGRAAFAQRG</sequence>
<dbReference type="RefSeq" id="WP_238234497.1">
    <property type="nucleotide sequence ID" value="NZ_BPQQ01000016.1"/>
</dbReference>
<name>A0ABQ4SAW5_9HYPH</name>
<dbReference type="EMBL" id="BPQQ01000016">
    <property type="protein sequence ID" value="GJD99619.1"/>
    <property type="molecule type" value="Genomic_DNA"/>
</dbReference>
<evidence type="ECO:0000313" key="2">
    <source>
        <dbReference type="Proteomes" id="UP001055153"/>
    </source>
</evidence>
<reference evidence="1" key="1">
    <citation type="journal article" date="2021" name="Front. Microbiol.">
        <title>Comprehensive Comparative Genomics and Phenotyping of Methylobacterium Species.</title>
        <authorList>
            <person name="Alessa O."/>
            <person name="Ogura Y."/>
            <person name="Fujitani Y."/>
            <person name="Takami H."/>
            <person name="Hayashi T."/>
            <person name="Sahin N."/>
            <person name="Tani A."/>
        </authorList>
    </citation>
    <scope>NUCLEOTIDE SEQUENCE</scope>
    <source>
        <strain evidence="1">DSM 17168</strain>
    </source>
</reference>
<organism evidence="1 2">
    <name type="scientific">Methylobacterium isbiliense</name>
    <dbReference type="NCBI Taxonomy" id="315478"/>
    <lineage>
        <taxon>Bacteria</taxon>
        <taxon>Pseudomonadati</taxon>
        <taxon>Pseudomonadota</taxon>
        <taxon>Alphaproteobacteria</taxon>
        <taxon>Hyphomicrobiales</taxon>
        <taxon>Methylobacteriaceae</taxon>
        <taxon>Methylobacterium</taxon>
    </lineage>
</organism>
<protein>
    <submittedName>
        <fullName evidence="1">Uncharacterized protein</fullName>
    </submittedName>
</protein>